<organism evidence="1 2">
    <name type="scientific">Acinetobacter terrae</name>
    <dbReference type="NCBI Taxonomy" id="2731247"/>
    <lineage>
        <taxon>Bacteria</taxon>
        <taxon>Pseudomonadati</taxon>
        <taxon>Pseudomonadota</taxon>
        <taxon>Gammaproteobacteria</taxon>
        <taxon>Moraxellales</taxon>
        <taxon>Moraxellaceae</taxon>
        <taxon>Acinetobacter</taxon>
        <taxon>Acinetobacter Taxon 24</taxon>
    </lineage>
</organism>
<reference evidence="1 2" key="1">
    <citation type="submission" date="2020-04" db="EMBL/GenBank/DDBJ databases">
        <title>Acinetobacter Taxon 24.</title>
        <authorList>
            <person name="Nemec A."/>
            <person name="Radolfova-Krizova L."/>
            <person name="Higgins P.G."/>
            <person name="Spanelova P."/>
        </authorList>
    </citation>
    <scope>NUCLEOTIDE SEQUENCE [LARGE SCALE GENOMIC DNA]</scope>
    <source>
        <strain evidence="1 2">ANC 4279</strain>
    </source>
</reference>
<dbReference type="Proteomes" id="UP000546536">
    <property type="component" value="Unassembled WGS sequence"/>
</dbReference>
<protein>
    <submittedName>
        <fullName evidence="1">DUF2158 domain-containing protein</fullName>
    </submittedName>
</protein>
<name>A0ABX1V357_9GAMM</name>
<comment type="caution">
    <text evidence="1">The sequence shown here is derived from an EMBL/GenBank/DDBJ whole genome shotgun (WGS) entry which is preliminary data.</text>
</comment>
<sequence>MSEFKEGDVVFLKSGGPAMTITELSDDRASFCEWFDKHHAFHSKSFINTALIKDNPNPSKKSAAV</sequence>
<accession>A0ABX1V357</accession>
<dbReference type="InterPro" id="IPR019226">
    <property type="entry name" value="DUF2158"/>
</dbReference>
<evidence type="ECO:0000313" key="1">
    <source>
        <dbReference type="EMBL" id="NNH86252.1"/>
    </source>
</evidence>
<evidence type="ECO:0000313" key="2">
    <source>
        <dbReference type="Proteomes" id="UP000546536"/>
    </source>
</evidence>
<proteinExistence type="predicted"/>
<dbReference type="Pfam" id="PF09926">
    <property type="entry name" value="DUF2158"/>
    <property type="match status" value="1"/>
</dbReference>
<dbReference type="EMBL" id="JABERG010000001">
    <property type="protein sequence ID" value="NNH86252.1"/>
    <property type="molecule type" value="Genomic_DNA"/>
</dbReference>
<dbReference type="RefSeq" id="WP_171543509.1">
    <property type="nucleotide sequence ID" value="NZ_JABERG010000001.1"/>
</dbReference>
<gene>
    <name evidence="1" type="ORF">HLH13_00700</name>
</gene>
<keyword evidence="2" id="KW-1185">Reference proteome</keyword>